<protein>
    <submittedName>
        <fullName evidence="1">Uncharacterized protein</fullName>
    </submittedName>
</protein>
<proteinExistence type="predicted"/>
<evidence type="ECO:0000313" key="2">
    <source>
        <dbReference type="Proteomes" id="UP000478052"/>
    </source>
</evidence>
<organism evidence="1 2">
    <name type="scientific">Aphis craccivora</name>
    <name type="common">Cowpea aphid</name>
    <dbReference type="NCBI Taxonomy" id="307492"/>
    <lineage>
        <taxon>Eukaryota</taxon>
        <taxon>Metazoa</taxon>
        <taxon>Ecdysozoa</taxon>
        <taxon>Arthropoda</taxon>
        <taxon>Hexapoda</taxon>
        <taxon>Insecta</taxon>
        <taxon>Pterygota</taxon>
        <taxon>Neoptera</taxon>
        <taxon>Paraneoptera</taxon>
        <taxon>Hemiptera</taxon>
        <taxon>Sternorrhyncha</taxon>
        <taxon>Aphidomorpha</taxon>
        <taxon>Aphidoidea</taxon>
        <taxon>Aphididae</taxon>
        <taxon>Aphidini</taxon>
        <taxon>Aphis</taxon>
        <taxon>Aphis</taxon>
    </lineage>
</organism>
<dbReference type="AlphaFoldDB" id="A0A6G0YVU1"/>
<dbReference type="Proteomes" id="UP000478052">
    <property type="component" value="Unassembled WGS sequence"/>
</dbReference>
<name>A0A6G0YVU1_APHCR</name>
<dbReference type="EMBL" id="VUJU01002252">
    <property type="protein sequence ID" value="KAF0761969.1"/>
    <property type="molecule type" value="Genomic_DNA"/>
</dbReference>
<accession>A0A6G0YVU1</accession>
<keyword evidence="2" id="KW-1185">Reference proteome</keyword>
<sequence>MFSECSSSITQTTNACESNEIQTNNYLKMNCTKASRVNTISTEKEHFIEQLIRYYEEGVGIIHIILYFDQTVDSPNDPNQYFCV</sequence>
<reference evidence="1 2" key="1">
    <citation type="submission" date="2019-08" db="EMBL/GenBank/DDBJ databases">
        <title>Whole genome of Aphis craccivora.</title>
        <authorList>
            <person name="Voronova N.V."/>
            <person name="Shulinski R.S."/>
            <person name="Bandarenka Y.V."/>
            <person name="Zhorov D.G."/>
            <person name="Warner D."/>
        </authorList>
    </citation>
    <scope>NUCLEOTIDE SEQUENCE [LARGE SCALE GENOMIC DNA]</scope>
    <source>
        <strain evidence="1">180601</strain>
        <tissue evidence="1">Whole Body</tissue>
    </source>
</reference>
<gene>
    <name evidence="1" type="ORF">FWK35_00005143</name>
</gene>
<evidence type="ECO:0000313" key="1">
    <source>
        <dbReference type="EMBL" id="KAF0761969.1"/>
    </source>
</evidence>
<comment type="caution">
    <text evidence="1">The sequence shown here is derived from an EMBL/GenBank/DDBJ whole genome shotgun (WGS) entry which is preliminary data.</text>
</comment>